<reference evidence="2 4" key="1">
    <citation type="journal article" date="2007" name="Science">
        <title>Draft genome of the filarial nematode parasite Brugia malayi.</title>
        <authorList>
            <person name="Ghedin E."/>
            <person name="Wang S."/>
            <person name="Spiro D."/>
            <person name="Caler E."/>
            <person name="Zhao Q."/>
            <person name="Crabtree J."/>
            <person name="Allen J.E."/>
            <person name="Delcher A.L."/>
            <person name="Guiliano D.B."/>
            <person name="Miranda-Saavedra D."/>
            <person name="Angiuoli S.V."/>
            <person name="Creasy T."/>
            <person name="Amedeo P."/>
            <person name="Haas B."/>
            <person name="El-Sayed N.M."/>
            <person name="Wortman J.R."/>
            <person name="Feldblyum T."/>
            <person name="Tallon L."/>
            <person name="Schatz M."/>
            <person name="Shumway M."/>
            <person name="Koo H."/>
            <person name="Salzberg S.L."/>
            <person name="Schobel S."/>
            <person name="Pertea M."/>
            <person name="Pop M."/>
            <person name="White O."/>
            <person name="Barton G.J."/>
            <person name="Carlow C.K."/>
            <person name="Crawford M.J."/>
            <person name="Daub J."/>
            <person name="Dimmic M.W."/>
            <person name="Estes C.F."/>
            <person name="Foster J.M."/>
            <person name="Ganatra M."/>
            <person name="Gregory W.F."/>
            <person name="Johnson N.M."/>
            <person name="Jin J."/>
            <person name="Komuniecki R."/>
            <person name="Korf I."/>
            <person name="Kumar S."/>
            <person name="Laney S."/>
            <person name="Li B.W."/>
            <person name="Li W."/>
            <person name="Lindblom T.H."/>
            <person name="Lustigman S."/>
            <person name="Ma D."/>
            <person name="Maina C.V."/>
            <person name="Martin D.M."/>
            <person name="McCarter J.P."/>
            <person name="McReynolds L."/>
            <person name="Mitreva M."/>
            <person name="Nutman T.B."/>
            <person name="Parkinson J."/>
            <person name="Peregrin-Alvarez J.M."/>
            <person name="Poole C."/>
            <person name="Ren Q."/>
            <person name="Saunders L."/>
            <person name="Sluder A.E."/>
            <person name="Smith K."/>
            <person name="Stanke M."/>
            <person name="Unnasch T.R."/>
            <person name="Ware J."/>
            <person name="Wei A.D."/>
            <person name="Weil G."/>
            <person name="Williams D.J."/>
            <person name="Zhang Y."/>
            <person name="Williams S.A."/>
            <person name="Fraser-Liggett C."/>
            <person name="Slatko B."/>
            <person name="Blaxter M.L."/>
            <person name="Scott A.L."/>
        </authorList>
    </citation>
    <scope>NUCLEOTIDE SEQUENCE</scope>
    <source>
        <strain evidence="2 4">FR3</strain>
    </source>
</reference>
<dbReference type="CTD" id="66057733"/>
<sequence>MNTYVFFLLFLLCSPVLNGRIMDAGDSALRAAHRSRSLLAMEQQHIILPRANHSRSDSQLYFISPLR</sequence>
<dbReference type="EMBL" id="LN856939">
    <property type="protein sequence ID" value="CDP95313.1"/>
    <property type="molecule type" value="Genomic_DNA"/>
</dbReference>
<accession>A0A4E9FK81</accession>
<dbReference type="AlphaFoldDB" id="A0A0J9XT51"/>
<dbReference type="KEGG" id="bmy:BM_BM1297"/>
<protein>
    <submittedName>
        <fullName evidence="2 5">Bm1297</fullName>
    </submittedName>
</protein>
<keyword evidence="1" id="KW-0732">Signal</keyword>
<evidence type="ECO:0000313" key="4">
    <source>
        <dbReference type="Proteomes" id="UP000006672"/>
    </source>
</evidence>
<evidence type="ECO:0000256" key="1">
    <source>
        <dbReference type="SAM" id="SignalP"/>
    </source>
</evidence>
<dbReference type="GeneID" id="66057733"/>
<accession>A0A0J9XT51</accession>
<organism evidence="2">
    <name type="scientific">Brugia malayi</name>
    <name type="common">Filarial nematode worm</name>
    <dbReference type="NCBI Taxonomy" id="6279"/>
    <lineage>
        <taxon>Eukaryota</taxon>
        <taxon>Metazoa</taxon>
        <taxon>Ecdysozoa</taxon>
        <taxon>Nematoda</taxon>
        <taxon>Chromadorea</taxon>
        <taxon>Rhabditida</taxon>
        <taxon>Spirurina</taxon>
        <taxon>Spiruromorpha</taxon>
        <taxon>Filarioidea</taxon>
        <taxon>Onchocercidae</taxon>
        <taxon>Brugia</taxon>
    </lineage>
</organism>
<proteinExistence type="predicted"/>
<feature type="chain" id="PRO_5023911731" evidence="1">
    <location>
        <begin position="19"/>
        <end position="67"/>
    </location>
</feature>
<evidence type="ECO:0000313" key="3">
    <source>
        <dbReference type="EMBL" id="VIO93563.1"/>
    </source>
</evidence>
<dbReference type="RefSeq" id="XP_042934377.1">
    <property type="nucleotide sequence ID" value="XM_043078443.1"/>
</dbReference>
<name>A0A0J9XT51_BRUMA</name>
<evidence type="ECO:0000313" key="5">
    <source>
        <dbReference type="WBParaSite" id="Bm1297a.1"/>
    </source>
</evidence>
<reference evidence="2" key="2">
    <citation type="submission" date="2012-12" db="EMBL/GenBank/DDBJ databases">
        <authorList>
            <person name="Gao Y.W."/>
            <person name="Fan S.T."/>
            <person name="Sun H.T."/>
            <person name="Wang Z."/>
            <person name="Gao X.L."/>
            <person name="Li Y.G."/>
            <person name="Wang T.C."/>
            <person name="Zhang K."/>
            <person name="Xu W.W."/>
            <person name="Yu Z.J."/>
            <person name="Xia X.Z."/>
        </authorList>
    </citation>
    <scope>NUCLEOTIDE SEQUENCE</scope>
    <source>
        <strain evidence="2">FR3</strain>
    </source>
</reference>
<gene>
    <name evidence="2 3 5" type="ORF">Bm1297</name>
    <name evidence="3" type="ORF">BM_BM1297</name>
    <name evidence="2" type="ORF">BM_Bm1297</name>
</gene>
<evidence type="ECO:0000313" key="2">
    <source>
        <dbReference type="EMBL" id="CDP95313.1"/>
    </source>
</evidence>
<feature type="signal peptide" evidence="1">
    <location>
        <begin position="1"/>
        <end position="18"/>
    </location>
</feature>
<reference evidence="3" key="3">
    <citation type="submission" date="2019-04" db="EMBL/GenBank/DDBJ databases">
        <authorList>
            <person name="Howe K."/>
            <person name="Paulini M."/>
            <person name="Williams G."/>
        </authorList>
    </citation>
    <scope>NUCLEOTIDE SEQUENCE [LARGE SCALE GENOMIC DNA]</scope>
    <source>
        <strain evidence="3">FR3</strain>
    </source>
</reference>
<dbReference type="EMBL" id="CAAKNF010000193">
    <property type="protein sequence ID" value="VIO93563.1"/>
    <property type="molecule type" value="Genomic_DNA"/>
</dbReference>
<dbReference type="Proteomes" id="UP000006672">
    <property type="component" value="Unassembled WGS sequence"/>
</dbReference>
<keyword evidence="4" id="KW-1185">Reference proteome</keyword>
<dbReference type="WBParaSite" id="Bm1297a.1">
    <property type="protein sequence ID" value="Bm1297a.1"/>
    <property type="gene ID" value="WBGene00221558"/>
</dbReference>
<reference evidence="5" key="4">
    <citation type="submission" date="2019-12" db="UniProtKB">
        <authorList>
            <consortium name="WormBaseParasite"/>
        </authorList>
    </citation>
    <scope>IDENTIFICATION</scope>
</reference>